<dbReference type="UniPathway" id="UPA00148"/>
<evidence type="ECO:0000256" key="4">
    <source>
        <dbReference type="ARBA" id="ARBA00012285"/>
    </source>
</evidence>
<dbReference type="Gene3D" id="3.40.640.10">
    <property type="entry name" value="Type I PLP-dependent aspartate aminotransferase-like (Major domain)"/>
    <property type="match status" value="1"/>
</dbReference>
<evidence type="ECO:0000256" key="2">
    <source>
        <dbReference type="ARBA" id="ARBA00003444"/>
    </source>
</evidence>
<keyword evidence="6" id="KW-0663">Pyridoxal phosphate</keyword>
<evidence type="ECO:0000256" key="5">
    <source>
        <dbReference type="ARBA" id="ARBA00022573"/>
    </source>
</evidence>
<evidence type="ECO:0000256" key="1">
    <source>
        <dbReference type="ARBA" id="ARBA00001933"/>
    </source>
</evidence>
<evidence type="ECO:0000256" key="9">
    <source>
        <dbReference type="ARBA" id="ARBA00048531"/>
    </source>
</evidence>
<dbReference type="Pfam" id="PF00155">
    <property type="entry name" value="Aminotran_1_2"/>
    <property type="match status" value="1"/>
</dbReference>
<evidence type="ECO:0000256" key="8">
    <source>
        <dbReference type="ARBA" id="ARBA00029996"/>
    </source>
</evidence>
<name>A0A3N1URB7_9BACT</name>
<comment type="function">
    <text evidence="2">Decarboxylates L-threonine-O-3-phosphate to yield (R)-1-amino-2-propanol O-2-phosphate, the precursor for the linkage between the nucleotide loop and the corrin ring in cobalamin.</text>
</comment>
<sequence length="382" mass="42358">MTIQGKNGEGIPIHGGNVFETARQLGCAPEDLVDFSASINPLGPPEGLLDVLVQTFKRVQHYPDMTNKALVDALARRFQLDPDQIVVGNGSTELIYILPKAMEVSRVLAVVPTFKEYVKAFALHGCQMNLCVAEAVHDFQPTLHQLGRAMEVFQPQAILVTHPGSPCGSLMPLNVRRFLLEETGHRGVILLVDEVFVDFCEHESFLPALRGHENLVVIRSMTKFYGIPGLRLGYLAASSAWAARLRRHVPPWSVNTLAQAAGVHCLQHEDYRQKTLDVVGAERVRLSEALARIPGFTVFPSAANYLLVRLDPCLGTAAALKEELLVRHRMLIRDCANFDGLTPQDFRVAVRLPHENDRLIEALTQWRRSHDVVGSWSAEGTS</sequence>
<dbReference type="OrthoDB" id="9813612at2"/>
<evidence type="ECO:0000259" key="10">
    <source>
        <dbReference type="Pfam" id="PF00155"/>
    </source>
</evidence>
<dbReference type="InterPro" id="IPR004838">
    <property type="entry name" value="NHTrfase_class1_PyrdxlP-BS"/>
</dbReference>
<comment type="pathway">
    <text evidence="3">Cofactor biosynthesis; adenosylcobalamin biosynthesis.</text>
</comment>
<keyword evidence="5" id="KW-0169">Cobalamin biosynthesis</keyword>
<dbReference type="PANTHER" id="PTHR42885:SF1">
    <property type="entry name" value="THREONINE-PHOSPHATE DECARBOXYLASE"/>
    <property type="match status" value="1"/>
</dbReference>
<organism evidence="11 12">
    <name type="scientific">Desulfosoma caldarium</name>
    <dbReference type="NCBI Taxonomy" id="610254"/>
    <lineage>
        <taxon>Bacteria</taxon>
        <taxon>Pseudomonadati</taxon>
        <taxon>Thermodesulfobacteriota</taxon>
        <taxon>Syntrophobacteria</taxon>
        <taxon>Syntrophobacterales</taxon>
        <taxon>Syntrophobacteraceae</taxon>
        <taxon>Desulfosoma</taxon>
    </lineage>
</organism>
<dbReference type="PANTHER" id="PTHR42885">
    <property type="entry name" value="HISTIDINOL-PHOSPHATE AMINOTRANSFERASE-RELATED"/>
    <property type="match status" value="1"/>
</dbReference>
<evidence type="ECO:0000313" key="11">
    <source>
        <dbReference type="EMBL" id="ROQ89586.1"/>
    </source>
</evidence>
<dbReference type="InterPro" id="IPR004839">
    <property type="entry name" value="Aminotransferase_I/II_large"/>
</dbReference>
<dbReference type="GO" id="GO:0030170">
    <property type="term" value="F:pyridoxal phosphate binding"/>
    <property type="evidence" value="ECO:0007669"/>
    <property type="project" value="InterPro"/>
</dbReference>
<proteinExistence type="predicted"/>
<keyword evidence="12" id="KW-1185">Reference proteome</keyword>
<dbReference type="RefSeq" id="WP_123291557.1">
    <property type="nucleotide sequence ID" value="NZ_RJVA01000017.1"/>
</dbReference>
<dbReference type="Gene3D" id="3.90.1150.10">
    <property type="entry name" value="Aspartate Aminotransferase, domain 1"/>
    <property type="match status" value="1"/>
</dbReference>
<dbReference type="InterPro" id="IPR015424">
    <property type="entry name" value="PyrdxlP-dep_Trfase"/>
</dbReference>
<accession>A0A3N1URB7</accession>
<evidence type="ECO:0000256" key="6">
    <source>
        <dbReference type="ARBA" id="ARBA00022898"/>
    </source>
</evidence>
<reference evidence="11 12" key="1">
    <citation type="submission" date="2018-11" db="EMBL/GenBank/DDBJ databases">
        <title>Genomic Encyclopedia of Type Strains, Phase IV (KMG-IV): sequencing the most valuable type-strain genomes for metagenomic binning, comparative biology and taxonomic classification.</title>
        <authorList>
            <person name="Goeker M."/>
        </authorList>
    </citation>
    <scope>NUCLEOTIDE SEQUENCE [LARGE SCALE GENOMIC DNA]</scope>
    <source>
        <strain evidence="11 12">DSM 22027</strain>
    </source>
</reference>
<dbReference type="EC" id="4.1.1.81" evidence="4"/>
<evidence type="ECO:0000313" key="12">
    <source>
        <dbReference type="Proteomes" id="UP000276223"/>
    </source>
</evidence>
<dbReference type="EMBL" id="RJVA01000017">
    <property type="protein sequence ID" value="ROQ89586.1"/>
    <property type="molecule type" value="Genomic_DNA"/>
</dbReference>
<comment type="catalytic activity">
    <reaction evidence="9">
        <text>O-phospho-L-threonine + H(+) = (R)-1-aminopropan-2-yl phosphate + CO2</text>
        <dbReference type="Rhea" id="RHEA:11492"/>
        <dbReference type="ChEBI" id="CHEBI:15378"/>
        <dbReference type="ChEBI" id="CHEBI:16526"/>
        <dbReference type="ChEBI" id="CHEBI:58563"/>
        <dbReference type="ChEBI" id="CHEBI:58675"/>
        <dbReference type="EC" id="4.1.1.81"/>
    </reaction>
</comment>
<protein>
    <recommendedName>
        <fullName evidence="4">threonine-phosphate decarboxylase</fullName>
        <ecNumber evidence="4">4.1.1.81</ecNumber>
    </recommendedName>
    <alternativeName>
        <fullName evidence="8">L-threonine-O-3-phosphate decarboxylase</fullName>
    </alternativeName>
</protein>
<dbReference type="AlphaFoldDB" id="A0A3N1URB7"/>
<gene>
    <name evidence="11" type="ORF">EDC27_3123</name>
</gene>
<dbReference type="GO" id="GO:0048472">
    <property type="term" value="F:threonine-phosphate decarboxylase activity"/>
    <property type="evidence" value="ECO:0007669"/>
    <property type="project" value="UniProtKB-EC"/>
</dbReference>
<dbReference type="Proteomes" id="UP000276223">
    <property type="component" value="Unassembled WGS sequence"/>
</dbReference>
<dbReference type="CDD" id="cd00609">
    <property type="entry name" value="AAT_like"/>
    <property type="match status" value="1"/>
</dbReference>
<dbReference type="PROSITE" id="PS00105">
    <property type="entry name" value="AA_TRANSFER_CLASS_1"/>
    <property type="match status" value="1"/>
</dbReference>
<evidence type="ECO:0000256" key="7">
    <source>
        <dbReference type="ARBA" id="ARBA00023239"/>
    </source>
</evidence>
<feature type="domain" description="Aminotransferase class I/classII large" evidence="10">
    <location>
        <begin position="31"/>
        <end position="363"/>
    </location>
</feature>
<dbReference type="InterPro" id="IPR015421">
    <property type="entry name" value="PyrdxlP-dep_Trfase_major"/>
</dbReference>
<keyword evidence="7" id="KW-0456">Lyase</keyword>
<evidence type="ECO:0000256" key="3">
    <source>
        <dbReference type="ARBA" id="ARBA00004953"/>
    </source>
</evidence>
<dbReference type="InterPro" id="IPR015422">
    <property type="entry name" value="PyrdxlP-dep_Trfase_small"/>
</dbReference>
<comment type="cofactor">
    <cofactor evidence="1">
        <name>pyridoxal 5'-phosphate</name>
        <dbReference type="ChEBI" id="CHEBI:597326"/>
    </cofactor>
</comment>
<dbReference type="NCBIfam" id="TIGR01140">
    <property type="entry name" value="L_thr_O3P_dcar"/>
    <property type="match status" value="1"/>
</dbReference>
<dbReference type="InterPro" id="IPR005860">
    <property type="entry name" value="CobD"/>
</dbReference>
<comment type="caution">
    <text evidence="11">The sequence shown here is derived from an EMBL/GenBank/DDBJ whole genome shotgun (WGS) entry which is preliminary data.</text>
</comment>
<dbReference type="SUPFAM" id="SSF53383">
    <property type="entry name" value="PLP-dependent transferases"/>
    <property type="match status" value="1"/>
</dbReference>
<dbReference type="GO" id="GO:0009236">
    <property type="term" value="P:cobalamin biosynthetic process"/>
    <property type="evidence" value="ECO:0007669"/>
    <property type="project" value="UniProtKB-UniPathway"/>
</dbReference>